<evidence type="ECO:0000313" key="4">
    <source>
        <dbReference type="EMBL" id="EIW89745.1"/>
    </source>
</evidence>
<dbReference type="PATRIC" id="fig|1195246.3.peg.1299"/>
<feature type="signal peptide" evidence="3">
    <location>
        <begin position="1"/>
        <end position="18"/>
    </location>
</feature>
<gene>
    <name evidence="4" type="ORF">AGRI_06567</name>
</gene>
<feature type="compositionally biased region" description="Basic and acidic residues" evidence="2">
    <location>
        <begin position="123"/>
        <end position="140"/>
    </location>
</feature>
<feature type="coiled-coil region" evidence="1">
    <location>
        <begin position="168"/>
        <end position="245"/>
    </location>
</feature>
<evidence type="ECO:0000313" key="5">
    <source>
        <dbReference type="Proteomes" id="UP000035062"/>
    </source>
</evidence>
<evidence type="ECO:0000256" key="3">
    <source>
        <dbReference type="SAM" id="SignalP"/>
    </source>
</evidence>
<sequence length="908" mass="99689">MPVRILFVLLLVNFSAFAFSQSAPTQIRGPKSSDNAFTQQQFGPLTASDTLWRIAEQVKPNDSVTTYQVMYALFLKNPGAFNDANFNHLRPGAVLILPDLREIRSVDAEQARRKADLDDQAWAERTRREAEARARAREQTTKPNQVQQQTLAELNALKDNYQSSMQLIEGIARENEQLRGSLGRVQQELEGLKNQLAEDSELQQQLNQLLQQQQQILAEQEARRQAEEAARLAASENQLAQLLNNPLSWVLAAITPALLALFGVMVWIRKRGQKTEQVVAAATKEPVAPVGYQSPVPPLDNSQDFDDSLFTLDDSLLDDAFETPATAKAGAVTKNLGDDDLPDFSDDILLDDFDNADPLKSELLDVPQDESLDFSLDDDTQITTDTADDLMLPDSDELSFDADNILSDTDLASLLDVEDEAEEVIELADPEQAEAASLMPQPQPEVENASLDSQDDIDNLLEEIELDWPVDEATPRNDQTVAPTELSEMPVPADTEVATDNLEADWAQELQESTATDTKFDSSELEAFAEQLAAEGDFPEQDDEELITEDEARLQDELDDILVQAAEQTRAAEEAEAALDAEAGVDGDAALNAEADLNTEAAFDVETDIVAEGSAESLNEDLLASELAADDMAQTEPLAPESGEITEALPEFDIAELNEADAETGVNLDLAVADDSSVVRPTEAALAVENPSQMLEDYPELDLSDFDPENEQQLEVLSRQLETLTTEPDSERDGIDESVELTPEAFNLSDLEDSQFDDLLDELAQTEAAVATDEFEPAQDLEAEPDLELAAADEQSDSPADTTVTGVSDADFVEIDNLLSALEQGDNDDSRFEQLNVDVGLDEFADIIGEHTKMDVDQEDNGFAAKLDLVRAYIEMDEPESANLLIDEILTSDAPDHVKDEVRTLRPE</sequence>
<accession>I9DUD4</accession>
<evidence type="ECO:0008006" key="6">
    <source>
        <dbReference type="Google" id="ProtNLM"/>
    </source>
</evidence>
<dbReference type="eggNOG" id="COG3170">
    <property type="taxonomic scope" value="Bacteria"/>
</dbReference>
<feature type="chain" id="PRO_5003719933" description="LysM domain-containing protein" evidence="3">
    <location>
        <begin position="19"/>
        <end position="908"/>
    </location>
</feature>
<keyword evidence="1" id="KW-0175">Coiled coil</keyword>
<protein>
    <recommendedName>
        <fullName evidence="6">LysM domain-containing protein</fullName>
    </recommendedName>
</protein>
<dbReference type="NCBIfam" id="TIGR03505">
    <property type="entry name" value="FimV_core"/>
    <property type="match status" value="1"/>
</dbReference>
<keyword evidence="3" id="KW-0732">Signal</keyword>
<evidence type="ECO:0000256" key="1">
    <source>
        <dbReference type="SAM" id="Coils"/>
    </source>
</evidence>
<dbReference type="STRING" id="1195246.AGRI_06567"/>
<dbReference type="Proteomes" id="UP000035062">
    <property type="component" value="Unassembled WGS sequence"/>
</dbReference>
<name>I9DUD4_9ALTE</name>
<dbReference type="InterPro" id="IPR020012">
    <property type="entry name" value="LysM_FimV"/>
</dbReference>
<comment type="caution">
    <text evidence="4">The sequence shown here is derived from an EMBL/GenBank/DDBJ whole genome shotgun (WGS) entry which is preliminary data.</text>
</comment>
<dbReference type="RefSeq" id="WP_008984213.1">
    <property type="nucleotide sequence ID" value="NZ_AKKU01000011.1"/>
</dbReference>
<feature type="region of interest" description="Disordered" evidence="2">
    <location>
        <begin position="469"/>
        <end position="488"/>
    </location>
</feature>
<organism evidence="4 5">
    <name type="scientific">Alishewanella agri BL06</name>
    <dbReference type="NCBI Taxonomy" id="1195246"/>
    <lineage>
        <taxon>Bacteria</taxon>
        <taxon>Pseudomonadati</taxon>
        <taxon>Pseudomonadota</taxon>
        <taxon>Gammaproteobacteria</taxon>
        <taxon>Alteromonadales</taxon>
        <taxon>Alteromonadaceae</taxon>
        <taxon>Alishewanella</taxon>
    </lineage>
</organism>
<feature type="region of interest" description="Disordered" evidence="2">
    <location>
        <begin position="123"/>
        <end position="146"/>
    </location>
</feature>
<dbReference type="AlphaFoldDB" id="I9DUD4"/>
<evidence type="ECO:0000256" key="2">
    <source>
        <dbReference type="SAM" id="MobiDB-lite"/>
    </source>
</evidence>
<keyword evidence="5" id="KW-1185">Reference proteome</keyword>
<proteinExistence type="predicted"/>
<dbReference type="EMBL" id="AKKU01000011">
    <property type="protein sequence ID" value="EIW89745.1"/>
    <property type="molecule type" value="Genomic_DNA"/>
</dbReference>
<reference evidence="4 5" key="1">
    <citation type="journal article" date="2012" name="J. Bacteriol.">
        <title>Genome Sequence of Pectin-Degrading Alishewanella agri, Isolated from Landfill Soil.</title>
        <authorList>
            <person name="Kim J."/>
            <person name="Jung J."/>
            <person name="Sung J.S."/>
            <person name="Chun J."/>
            <person name="Park W."/>
        </authorList>
    </citation>
    <scope>NUCLEOTIDE SEQUENCE [LARGE SCALE GENOMIC DNA]</scope>
    <source>
        <strain evidence="4 5">BL06</strain>
    </source>
</reference>
<dbReference type="InterPro" id="IPR038440">
    <property type="entry name" value="FimV_C_sf"/>
</dbReference>
<dbReference type="Gene3D" id="1.20.58.2200">
    <property type="match status" value="1"/>
</dbReference>